<keyword evidence="1" id="KW-0812">Transmembrane</keyword>
<keyword evidence="1" id="KW-1133">Transmembrane helix</keyword>
<gene>
    <name evidence="2" type="ORF">mvi_62280</name>
</gene>
<evidence type="ECO:0000313" key="3">
    <source>
        <dbReference type="Proteomes" id="UP000663508"/>
    </source>
</evidence>
<dbReference type="RefSeq" id="WP_207183958.1">
    <property type="nucleotide sequence ID" value="NZ_AP024147.1"/>
</dbReference>
<organism evidence="2 3">
    <name type="scientific">Methylobacterium indicum</name>
    <dbReference type="NCBI Taxonomy" id="1775910"/>
    <lineage>
        <taxon>Bacteria</taxon>
        <taxon>Pseudomonadati</taxon>
        <taxon>Pseudomonadota</taxon>
        <taxon>Alphaproteobacteria</taxon>
        <taxon>Hyphomicrobiales</taxon>
        <taxon>Methylobacteriaceae</taxon>
        <taxon>Methylobacterium</taxon>
    </lineage>
</organism>
<feature type="transmembrane region" description="Helical" evidence="1">
    <location>
        <begin position="17"/>
        <end position="38"/>
    </location>
</feature>
<dbReference type="EMBL" id="AP024147">
    <property type="protein sequence ID" value="BCM87767.1"/>
    <property type="molecule type" value="Genomic_DNA"/>
</dbReference>
<accession>A0A8H9C922</accession>
<keyword evidence="1" id="KW-0472">Membrane</keyword>
<dbReference type="AlphaFoldDB" id="A0A8H9C922"/>
<name>A0A8H9C922_9HYPH</name>
<keyword evidence="2" id="KW-0614">Plasmid</keyword>
<sequence length="46" mass="5157">MNHHDIIEREMPAGEKLACAACILLLWFAFVYGLLMLADAVIKSTH</sequence>
<evidence type="ECO:0000313" key="2">
    <source>
        <dbReference type="EMBL" id="BCM87767.1"/>
    </source>
</evidence>
<reference evidence="2" key="1">
    <citation type="submission" date="2020-11" db="EMBL/GenBank/DDBJ databases">
        <title>Complete genome sequence of a novel pathogenic Methylobacterium strain isolated from rice in Vietnam.</title>
        <authorList>
            <person name="Lai K."/>
            <person name="Okazaki S."/>
            <person name="Higashi K."/>
            <person name="Mori H."/>
            <person name="Toyoda A."/>
            <person name="Kurokawa K."/>
        </authorList>
    </citation>
    <scope>NUCLEOTIDE SEQUENCE</scope>
    <source>
        <strain evidence="2">VL1</strain>
        <plasmid evidence="2">pVL1_2</plasmid>
    </source>
</reference>
<dbReference type="Proteomes" id="UP000663508">
    <property type="component" value="Plasmid pVL1_2"/>
</dbReference>
<geneLocation type="plasmid" evidence="2 3">
    <name>pVL1_2</name>
</geneLocation>
<proteinExistence type="predicted"/>
<dbReference type="KEGG" id="mind:mvi_62280"/>
<evidence type="ECO:0000256" key="1">
    <source>
        <dbReference type="SAM" id="Phobius"/>
    </source>
</evidence>
<protein>
    <submittedName>
        <fullName evidence="2">Uncharacterized protein</fullName>
    </submittedName>
</protein>